<keyword evidence="2" id="KW-1185">Reference proteome</keyword>
<dbReference type="GO" id="GO:0030674">
    <property type="term" value="F:protein-macromolecule adaptor activity"/>
    <property type="evidence" value="ECO:0007669"/>
    <property type="project" value="TreeGrafter"/>
</dbReference>
<dbReference type="GO" id="GO:0016192">
    <property type="term" value="P:vesicle-mediated transport"/>
    <property type="evidence" value="ECO:0007669"/>
    <property type="project" value="InterPro"/>
</dbReference>
<gene>
    <name evidence="1" type="ORF">K491DRAFT_705593</name>
</gene>
<organism evidence="1 2">
    <name type="scientific">Lophiostoma macrostomum CBS 122681</name>
    <dbReference type="NCBI Taxonomy" id="1314788"/>
    <lineage>
        <taxon>Eukaryota</taxon>
        <taxon>Fungi</taxon>
        <taxon>Dikarya</taxon>
        <taxon>Ascomycota</taxon>
        <taxon>Pezizomycotina</taxon>
        <taxon>Dothideomycetes</taxon>
        <taxon>Pleosporomycetidae</taxon>
        <taxon>Pleosporales</taxon>
        <taxon>Lophiostomataceae</taxon>
        <taxon>Lophiostoma</taxon>
    </lineage>
</organism>
<dbReference type="Gene3D" id="3.40.50.11960">
    <property type="match status" value="1"/>
</dbReference>
<evidence type="ECO:0000313" key="1">
    <source>
        <dbReference type="EMBL" id="KAF2653840.1"/>
    </source>
</evidence>
<dbReference type="InterPro" id="IPR034627">
    <property type="entry name" value="Irc6"/>
</dbReference>
<name>A0A6A6T262_9PLEO</name>
<protein>
    <submittedName>
        <fullName evidence="1">Uncharacterized protein</fullName>
    </submittedName>
</protein>
<dbReference type="Pfam" id="PF10199">
    <property type="entry name" value="Adaptin_binding"/>
    <property type="match status" value="1"/>
</dbReference>
<dbReference type="OrthoDB" id="10261384at2759"/>
<evidence type="ECO:0000313" key="2">
    <source>
        <dbReference type="Proteomes" id="UP000799324"/>
    </source>
</evidence>
<dbReference type="EMBL" id="MU004374">
    <property type="protein sequence ID" value="KAF2653840.1"/>
    <property type="molecule type" value="Genomic_DNA"/>
</dbReference>
<reference evidence="1" key="1">
    <citation type="journal article" date="2020" name="Stud. Mycol.">
        <title>101 Dothideomycetes genomes: a test case for predicting lifestyles and emergence of pathogens.</title>
        <authorList>
            <person name="Haridas S."/>
            <person name="Albert R."/>
            <person name="Binder M."/>
            <person name="Bloem J."/>
            <person name="Labutti K."/>
            <person name="Salamov A."/>
            <person name="Andreopoulos B."/>
            <person name="Baker S."/>
            <person name="Barry K."/>
            <person name="Bills G."/>
            <person name="Bluhm B."/>
            <person name="Cannon C."/>
            <person name="Castanera R."/>
            <person name="Culley D."/>
            <person name="Daum C."/>
            <person name="Ezra D."/>
            <person name="Gonzalez J."/>
            <person name="Henrissat B."/>
            <person name="Kuo A."/>
            <person name="Liang C."/>
            <person name="Lipzen A."/>
            <person name="Lutzoni F."/>
            <person name="Magnuson J."/>
            <person name="Mondo S."/>
            <person name="Nolan M."/>
            <person name="Ohm R."/>
            <person name="Pangilinan J."/>
            <person name="Park H.-J."/>
            <person name="Ramirez L."/>
            <person name="Alfaro M."/>
            <person name="Sun H."/>
            <person name="Tritt A."/>
            <person name="Yoshinaga Y."/>
            <person name="Zwiers L.-H."/>
            <person name="Turgeon B."/>
            <person name="Goodwin S."/>
            <person name="Spatafora J."/>
            <person name="Crous P."/>
            <person name="Grigoriev I."/>
        </authorList>
    </citation>
    <scope>NUCLEOTIDE SEQUENCE</scope>
    <source>
        <strain evidence="1">CBS 122681</strain>
    </source>
</reference>
<accession>A0A6A6T262</accession>
<dbReference type="PANTHER" id="PTHR28043:SF1">
    <property type="entry name" value="INCREASED RECOMBINATION CENTERS PROTEIN 6"/>
    <property type="match status" value="1"/>
</dbReference>
<sequence length="276" mass="30702">MEIKNPRRILALGAPDAGVLSLLKDLTGSSPDLISDTTAGLSHEWHLTTRYYTATLPIWLDEISDIEAWRAEFTKPEAKEVVTVLGAWIFCFRKPVKEADVDAVKASLQGIADVIERACGYSSDAVCLAVAMSQSMTPHLEKSSEEWEELCMEYGFEYVDSEAKGKNEFGEEMGLKRIEDALKANDWEGGDGGEFGFEDEEFGEGLDAEEAEMGMELFGMKAAVNGIEDADEEGQVEELEGMMRRMVAIKDMSEGMPEEERKRFAAKAVNDFMKDY</sequence>
<dbReference type="PANTHER" id="PTHR28043">
    <property type="entry name" value="INCREASED RECOMBINATION CENTERS PROTEIN 6"/>
    <property type="match status" value="1"/>
</dbReference>
<proteinExistence type="predicted"/>
<dbReference type="AlphaFoldDB" id="A0A6A6T262"/>
<dbReference type="Proteomes" id="UP000799324">
    <property type="component" value="Unassembled WGS sequence"/>
</dbReference>